<dbReference type="EMBL" id="CP003488">
    <property type="protein sequence ID" value="AFH92820.1"/>
    <property type="molecule type" value="Genomic_DNA"/>
</dbReference>
<evidence type="ECO:0000313" key="1">
    <source>
        <dbReference type="EMBL" id="AFH92820.1"/>
    </source>
</evidence>
<reference evidence="2" key="2">
    <citation type="submission" date="2012-04" db="EMBL/GenBank/DDBJ databases">
        <title>Complete genome sequence of Providencia stuartii clinical isolate MRSN 2154.</title>
        <authorList>
            <person name="Clifford R.J."/>
            <person name="Hang J."/>
            <person name="Riley M.C."/>
            <person name="Onmus-Leone F."/>
            <person name="Kuschner R.A."/>
            <person name="Lesho E.P."/>
            <person name="Waterman P.E."/>
        </authorList>
    </citation>
    <scope>NUCLEOTIDE SEQUENCE [LARGE SCALE GENOMIC DNA]</scope>
    <source>
        <strain evidence="2">MRSN 2154</strain>
    </source>
</reference>
<dbReference type="KEGG" id="psi:S70_04700"/>
<accession>A0A140NJJ2</accession>
<dbReference type="Pfam" id="PF14354">
    <property type="entry name" value="Lar_restr_allev"/>
    <property type="match status" value="1"/>
</dbReference>
<sequence>MDMNKYLVTYLSDYPCGHRHALSMEIHALGVSDAIEKSEEMLADTDTKSTNHTLYSVVPVGFGESTLAEINLCPPKDQIKLLPCPFCGNDEVELNYSSWDGEDMFVIHCDCCGATQPEDYQDTAVRVWNQRKTSTTEAK</sequence>
<gene>
    <name evidence="1" type="ordered locus">S70_04700</name>
</gene>
<dbReference type="PATRIC" id="fig|1157951.4.peg.931"/>
<dbReference type="RefSeq" id="WP_014656520.1">
    <property type="nucleotide sequence ID" value="NC_017731.1"/>
</dbReference>
<dbReference type="NCBIfam" id="TIGR03655">
    <property type="entry name" value="anti_R_Lar"/>
    <property type="match status" value="1"/>
</dbReference>
<reference evidence="1 2" key="1">
    <citation type="journal article" date="2012" name="J. Bacteriol.">
        <title>Complete Genome Sequence of Providencia stuartii Clinical Isolate MRSN 2154.</title>
        <authorList>
            <person name="Clifford R.J."/>
            <person name="Hang J."/>
            <person name="Riley M.C."/>
            <person name="Onmus-Leone F."/>
            <person name="Kuschner R.A."/>
            <person name="Lesho E.P."/>
            <person name="Waterman P.E."/>
        </authorList>
    </citation>
    <scope>NUCLEOTIDE SEQUENCE [LARGE SCALE GENOMIC DNA]</scope>
    <source>
        <strain evidence="1 2">MRSN 2154</strain>
    </source>
</reference>
<organism evidence="1 2">
    <name type="scientific">Providencia stuartii (strain MRSN 2154)</name>
    <dbReference type="NCBI Taxonomy" id="1157951"/>
    <lineage>
        <taxon>Bacteria</taxon>
        <taxon>Pseudomonadati</taxon>
        <taxon>Pseudomonadota</taxon>
        <taxon>Gammaproteobacteria</taxon>
        <taxon>Enterobacterales</taxon>
        <taxon>Morganellaceae</taxon>
        <taxon>Providencia</taxon>
    </lineage>
</organism>
<dbReference type="AlphaFoldDB" id="A0A140NJJ2"/>
<protein>
    <recommendedName>
        <fullName evidence="3">Restriction alleviation protein, Lar family</fullName>
    </recommendedName>
</protein>
<evidence type="ECO:0008006" key="3">
    <source>
        <dbReference type="Google" id="ProtNLM"/>
    </source>
</evidence>
<dbReference type="InterPro" id="IPR019908">
    <property type="entry name" value="Toxin_RalR"/>
</dbReference>
<name>A0A140NJJ2_PROSM</name>
<proteinExistence type="predicted"/>
<evidence type="ECO:0000313" key="2">
    <source>
        <dbReference type="Proteomes" id="UP000005012"/>
    </source>
</evidence>
<dbReference type="Proteomes" id="UP000005012">
    <property type="component" value="Chromosome"/>
</dbReference>
<dbReference type="HOGENOM" id="CLU_2082769_0_0_6"/>